<name>A0A7N0U077_KALFE</name>
<dbReference type="PANTHER" id="PTHR34204">
    <property type="entry name" value="RNA-BINDING ASCH DOMAIN PROTEIN"/>
    <property type="match status" value="1"/>
</dbReference>
<dbReference type="Gramene" id="Kaladp0048s0674.1.v1.1">
    <property type="protein sequence ID" value="Kaladp0048s0674.1.v1.1"/>
    <property type="gene ID" value="Kaladp0048s0674.v1.1"/>
</dbReference>
<evidence type="ECO:0000313" key="2">
    <source>
        <dbReference type="EnsemblPlants" id="Kaladp0048s0674.1.v1.1"/>
    </source>
</evidence>
<dbReference type="OMA" id="ANCCWLN"/>
<dbReference type="SMART" id="SM01022">
    <property type="entry name" value="ASCH"/>
    <property type="match status" value="1"/>
</dbReference>
<dbReference type="PANTHER" id="PTHR34204:SF2">
    <property type="entry name" value="RNA-BINDING ASCH DOMAIN PROTEIN"/>
    <property type="match status" value="1"/>
</dbReference>
<organism evidence="2 3">
    <name type="scientific">Kalanchoe fedtschenkoi</name>
    <name type="common">Lavender scallops</name>
    <name type="synonym">South American air plant</name>
    <dbReference type="NCBI Taxonomy" id="63787"/>
    <lineage>
        <taxon>Eukaryota</taxon>
        <taxon>Viridiplantae</taxon>
        <taxon>Streptophyta</taxon>
        <taxon>Embryophyta</taxon>
        <taxon>Tracheophyta</taxon>
        <taxon>Spermatophyta</taxon>
        <taxon>Magnoliopsida</taxon>
        <taxon>eudicotyledons</taxon>
        <taxon>Gunneridae</taxon>
        <taxon>Pentapetalae</taxon>
        <taxon>Saxifragales</taxon>
        <taxon>Crassulaceae</taxon>
        <taxon>Kalanchoe</taxon>
    </lineage>
</organism>
<evidence type="ECO:0000313" key="3">
    <source>
        <dbReference type="Proteomes" id="UP000594263"/>
    </source>
</evidence>
<proteinExistence type="predicted"/>
<accession>A0A7N0U077</accession>
<keyword evidence="3" id="KW-1185">Reference proteome</keyword>
<dbReference type="InterPro" id="IPR007374">
    <property type="entry name" value="ASCH_domain"/>
</dbReference>
<dbReference type="AlphaFoldDB" id="A0A7N0U077"/>
<dbReference type="EnsemblPlants" id="Kaladp0048s0674.1.v1.1">
    <property type="protein sequence ID" value="Kaladp0048s0674.1.v1.1"/>
    <property type="gene ID" value="Kaladp0048s0674.v1.1"/>
</dbReference>
<dbReference type="SUPFAM" id="SSF88697">
    <property type="entry name" value="PUA domain-like"/>
    <property type="match status" value="1"/>
</dbReference>
<dbReference type="Gene3D" id="2.30.130.30">
    <property type="entry name" value="Hypothetical protein"/>
    <property type="match status" value="1"/>
</dbReference>
<dbReference type="Proteomes" id="UP000594263">
    <property type="component" value="Unplaced"/>
</dbReference>
<reference evidence="2" key="1">
    <citation type="submission" date="2021-01" db="UniProtKB">
        <authorList>
            <consortium name="EnsemblPlants"/>
        </authorList>
    </citation>
    <scope>IDENTIFICATION</scope>
</reference>
<feature type="domain" description="ASCH" evidence="1">
    <location>
        <begin position="129"/>
        <end position="232"/>
    </location>
</feature>
<dbReference type="Pfam" id="PF04266">
    <property type="entry name" value="ASCH"/>
    <property type="match status" value="1"/>
</dbReference>
<dbReference type="CDD" id="cd06555">
    <property type="entry name" value="ASCH_PF0470_like"/>
    <property type="match status" value="1"/>
</dbReference>
<protein>
    <recommendedName>
        <fullName evidence="1">ASCH domain-containing protein</fullName>
    </recommendedName>
</protein>
<dbReference type="InterPro" id="IPR015947">
    <property type="entry name" value="PUA-like_sf"/>
</dbReference>
<evidence type="ECO:0000259" key="1">
    <source>
        <dbReference type="SMART" id="SM01022"/>
    </source>
</evidence>
<sequence length="388" mass="42446">MTKVDVRSCIEELLKSTLTSFVNGSLELDLGFPTSYCSHLLLADSADSVAATNSSGGDFDGVPAYPLYKRLAHALYESVTSGALYSGTEDNLLFQVDDGVKQREGAWGKLMSDSGSALINVLRKVDFELHVQEPFFSYLKDGLKVVEGRCARGDYNRMGPGAYLLLNQCVMLEVQGVHRYDSFSEMLGSEGLSRVLPGVQTVEEGVQVYRRFYTETEEKSFGVLAIQVQKPANQPVDFLATILSGLSYAGIQHLLGLTHTVGTIPEALPPPKSVLLASFTLSCNPNVTGSVLTHGARALAKHASRDSSRYWGTSVGNDSEKNRQALDVLNKLLARCCWLNIHIVPPHGEVFEIRVADGHGARWTKDGTQFIGFLEPYSEDGHTKGWKH</sequence>